<evidence type="ECO:0000313" key="1">
    <source>
        <dbReference type="EMBL" id="GGC45128.1"/>
    </source>
</evidence>
<dbReference type="AlphaFoldDB" id="A0A2T4DH08"/>
<dbReference type="Proteomes" id="UP000240608">
    <property type="component" value="Unassembled WGS sequence"/>
</dbReference>
<sequence>MDTDNLSKETYEGVIEEAEQFDNDLTVQFGLVAEASKDEYEFLEKSDKLIKKLKKMSEEELEDIFSGMAPDSTDLHDTLDQILENIEEIKKIPFSKRHFDY</sequence>
<evidence type="ECO:0000313" key="4">
    <source>
        <dbReference type="Proteomes" id="UP000636010"/>
    </source>
</evidence>
<keyword evidence="4" id="KW-1185">Reference proteome</keyword>
<accession>A0A2T4DH08</accession>
<evidence type="ECO:0000313" key="3">
    <source>
        <dbReference type="Proteomes" id="UP000240608"/>
    </source>
</evidence>
<reference evidence="4" key="3">
    <citation type="journal article" date="2019" name="Int. J. Syst. Evol. Microbiol.">
        <title>The Global Catalogue of Microorganisms (GCM) 10K type strain sequencing project: providing services to taxonomists for standard genome sequencing and annotation.</title>
        <authorList>
            <consortium name="The Broad Institute Genomics Platform"/>
            <consortium name="The Broad Institute Genome Sequencing Center for Infectious Disease"/>
            <person name="Wu L."/>
            <person name="Ma J."/>
        </authorList>
    </citation>
    <scope>NUCLEOTIDE SEQUENCE [LARGE SCALE GENOMIC DNA]</scope>
    <source>
        <strain evidence="4">CGMCC 1.10832</strain>
    </source>
</reference>
<dbReference type="Proteomes" id="UP000636010">
    <property type="component" value="Unassembled WGS sequence"/>
</dbReference>
<evidence type="ECO:0000313" key="2">
    <source>
        <dbReference type="EMBL" id="PTB93131.1"/>
    </source>
</evidence>
<comment type="caution">
    <text evidence="2">The sequence shown here is derived from an EMBL/GenBank/DDBJ whole genome shotgun (WGS) entry which is preliminary data.</text>
</comment>
<reference evidence="1" key="1">
    <citation type="journal article" date="2014" name="Int. J. Syst. Evol. Microbiol.">
        <title>Complete genome of a new Firmicutes species belonging to the dominant human colonic microbiota ('Ruminococcus bicirculans') reveals two chromosomes and a selective capacity to utilize plant glucans.</title>
        <authorList>
            <consortium name="NISC Comparative Sequencing Program"/>
            <person name="Wegmann U."/>
            <person name="Louis P."/>
            <person name="Goesmann A."/>
            <person name="Henrissat B."/>
            <person name="Duncan S.H."/>
            <person name="Flint H.J."/>
        </authorList>
    </citation>
    <scope>NUCLEOTIDE SEQUENCE</scope>
    <source>
        <strain evidence="1">CGMCC 1.10832</strain>
    </source>
</reference>
<reference evidence="2 3" key="2">
    <citation type="submission" date="2018-03" db="EMBL/GenBank/DDBJ databases">
        <title>Cross-interface Injection: A General Nanoliter Liquid Handling Method Applied to Single Cells Genome Amplification Automated Nanoliter Liquid Handling Applied to Single Cell Multiple Displacement Amplification.</title>
        <authorList>
            <person name="Yun J."/>
            <person name="Xu P."/>
            <person name="Xu J."/>
            <person name="Dai X."/>
            <person name="Wang Y."/>
            <person name="Zheng X."/>
            <person name="Cao C."/>
            <person name="Yi Q."/>
            <person name="Zhu Y."/>
            <person name="Wang L."/>
            <person name="Dong Z."/>
            <person name="Huang Y."/>
            <person name="Huang L."/>
            <person name="Du W."/>
        </authorList>
    </citation>
    <scope>NUCLEOTIDE SEQUENCE [LARGE SCALE GENOMIC DNA]</scope>
    <source>
        <strain evidence="2 3">Z-D1-2</strain>
    </source>
</reference>
<name>A0A2T4DH08_9BACT</name>
<dbReference type="EMBL" id="PYVU01000181">
    <property type="protein sequence ID" value="PTB93131.1"/>
    <property type="molecule type" value="Genomic_DNA"/>
</dbReference>
<gene>
    <name evidence="2" type="ORF">C9994_13310</name>
    <name evidence="1" type="ORF">GCM10011506_33410</name>
</gene>
<protein>
    <submittedName>
        <fullName evidence="2">Uncharacterized protein</fullName>
    </submittedName>
</protein>
<proteinExistence type="predicted"/>
<dbReference type="EMBL" id="BMEC01000011">
    <property type="protein sequence ID" value="GGC45128.1"/>
    <property type="molecule type" value="Genomic_DNA"/>
</dbReference>
<dbReference type="RefSeq" id="WP_188465648.1">
    <property type="nucleotide sequence ID" value="NZ_BAABHU010000011.1"/>
</dbReference>
<organism evidence="2 3">
    <name type="scientific">Marivirga lumbricoides</name>
    <dbReference type="NCBI Taxonomy" id="1046115"/>
    <lineage>
        <taxon>Bacteria</taxon>
        <taxon>Pseudomonadati</taxon>
        <taxon>Bacteroidota</taxon>
        <taxon>Cytophagia</taxon>
        <taxon>Cytophagales</taxon>
        <taxon>Marivirgaceae</taxon>
        <taxon>Marivirga</taxon>
    </lineage>
</organism>
<reference evidence="1" key="4">
    <citation type="submission" date="2024-05" db="EMBL/GenBank/DDBJ databases">
        <authorList>
            <person name="Sun Q."/>
            <person name="Zhou Y."/>
        </authorList>
    </citation>
    <scope>NUCLEOTIDE SEQUENCE</scope>
    <source>
        <strain evidence="1">CGMCC 1.10832</strain>
    </source>
</reference>